<evidence type="ECO:0000256" key="4">
    <source>
        <dbReference type="ARBA" id="ARBA00022475"/>
    </source>
</evidence>
<keyword evidence="6 12" id="KW-1005">Bacterial flagellum biogenesis</keyword>
<evidence type="ECO:0000256" key="12">
    <source>
        <dbReference type="RuleBase" id="RU362069"/>
    </source>
</evidence>
<dbReference type="GO" id="GO:0005886">
    <property type="term" value="C:plasma membrane"/>
    <property type="evidence" value="ECO:0007669"/>
    <property type="project" value="UniProtKB-SubCell"/>
</dbReference>
<evidence type="ECO:0000256" key="7">
    <source>
        <dbReference type="ARBA" id="ARBA00022927"/>
    </source>
</evidence>
<evidence type="ECO:0000256" key="5">
    <source>
        <dbReference type="ARBA" id="ARBA00022692"/>
    </source>
</evidence>
<dbReference type="NCBIfam" id="NF009438">
    <property type="entry name" value="PRK12797.1"/>
    <property type="match status" value="1"/>
</dbReference>
<dbReference type="NCBIfam" id="TIGR01103">
    <property type="entry name" value="fliP"/>
    <property type="match status" value="1"/>
</dbReference>
<keyword evidence="14" id="KW-1185">Reference proteome</keyword>
<keyword evidence="11 12" id="KW-1006">Bacterial flagellum protein export</keyword>
<name>V2RN84_9BACT</name>
<comment type="similarity">
    <text evidence="1 12">Belongs to the FliP/MopC/SpaP family.</text>
</comment>
<reference evidence="13" key="2">
    <citation type="submission" date="2022-05" db="EMBL/GenBank/DDBJ databases">
        <authorList>
            <person name="Proctor A.L."/>
            <person name="Phillips G.J."/>
            <person name="Wannemuehler M.J."/>
        </authorList>
    </citation>
    <scope>NUCLEOTIDE SEQUENCE</scope>
    <source>
        <strain evidence="13">ASF457</strain>
    </source>
</reference>
<keyword evidence="10" id="KW-0975">Bacterial flagellum</keyword>
<feature type="transmembrane region" description="Helical" evidence="12">
    <location>
        <begin position="104"/>
        <end position="123"/>
    </location>
</feature>
<dbReference type="PROSITE" id="PS01061">
    <property type="entry name" value="FLIP_2"/>
    <property type="match status" value="1"/>
</dbReference>
<keyword evidence="3 12" id="KW-0813">Transport</keyword>
<feature type="transmembrane region" description="Helical" evidence="12">
    <location>
        <begin position="237"/>
        <end position="258"/>
    </location>
</feature>
<feature type="transmembrane region" description="Helical" evidence="12">
    <location>
        <begin position="62"/>
        <end position="92"/>
    </location>
</feature>
<evidence type="ECO:0000256" key="10">
    <source>
        <dbReference type="ARBA" id="ARBA00023143"/>
    </source>
</evidence>
<accession>V2RN84</accession>
<keyword evidence="4 12" id="KW-1003">Cell membrane</keyword>
<dbReference type="KEGG" id="msch:N508_000737"/>
<comment type="function">
    <text evidence="12">Plays a role in the flagellum-specific transport system.</text>
</comment>
<dbReference type="RefSeq" id="WP_023275044.1">
    <property type="nucleotide sequence ID" value="NZ_CP097562.1"/>
</dbReference>
<comment type="subcellular location">
    <subcellularLocation>
        <location evidence="12">Cell membrane</location>
        <topology evidence="12">Multi-pass membrane protein</topology>
    </subcellularLocation>
    <subcellularLocation>
        <location evidence="12">Bacterial flagellum basal body</location>
    </subcellularLocation>
</comment>
<reference evidence="13" key="1">
    <citation type="journal article" date="2014" name="Genome Announc.">
        <title>Draft genome sequences of the altered schaedler flora, a defined bacterial community from gnotobiotic mice.</title>
        <authorList>
            <person name="Wannemuehler M.J."/>
            <person name="Overstreet A.M."/>
            <person name="Ward D.V."/>
            <person name="Phillips G.J."/>
        </authorList>
    </citation>
    <scope>NUCLEOTIDE SEQUENCE</scope>
    <source>
        <strain evidence="13">ASF457</strain>
    </source>
</reference>
<dbReference type="PRINTS" id="PR01302">
    <property type="entry name" value="TYPE3IMPPROT"/>
</dbReference>
<dbReference type="GO" id="GO:0009306">
    <property type="term" value="P:protein secretion"/>
    <property type="evidence" value="ECO:0007669"/>
    <property type="project" value="UniProtKB-UniRule"/>
</dbReference>
<gene>
    <name evidence="12" type="primary">fliP</name>
    <name evidence="13" type="ORF">N508_000737</name>
</gene>
<dbReference type="GO" id="GO:0044781">
    <property type="term" value="P:bacterial-type flagellum organization"/>
    <property type="evidence" value="ECO:0007669"/>
    <property type="project" value="UniProtKB-UniRule"/>
</dbReference>
<evidence type="ECO:0000256" key="9">
    <source>
        <dbReference type="ARBA" id="ARBA00023136"/>
    </source>
</evidence>
<evidence type="ECO:0000256" key="11">
    <source>
        <dbReference type="ARBA" id="ARBA00023225"/>
    </source>
</evidence>
<keyword evidence="9 12" id="KW-0472">Membrane</keyword>
<evidence type="ECO:0000256" key="1">
    <source>
        <dbReference type="ARBA" id="ARBA00006257"/>
    </source>
</evidence>
<dbReference type="PRINTS" id="PR00951">
    <property type="entry name" value="FLGBIOSNFLIP"/>
</dbReference>
<evidence type="ECO:0000313" key="13">
    <source>
        <dbReference type="EMBL" id="USF23671.1"/>
    </source>
</evidence>
<dbReference type="Pfam" id="PF00813">
    <property type="entry name" value="FliP"/>
    <property type="match status" value="1"/>
</dbReference>
<sequence>MAKFIKKKTIKKSLLFGLFLGIAFLGFAGVSYAQNQTIPIPTFRFGVEGAETPQDVAFSLQVVFIFTILALAPSIIMVMTSFTRIIIVFSFLRTAMGTATMPPSQILTGMALLLTFYIMTPVLSEINKNSFAPYVNEEITFKQAVEEARKPMRQFLLSNTREKDLILFIDLSRTERPKTVDEIPDLVLVAAFVMSEVQVAFQIGFLIFLPFLIIDFVISSVLLAMGMMMLPPVMISVPFKILLFVLVDGWSLLVTGLVKSYVV</sequence>
<organism evidence="13 14">
    <name type="scientific">Mucispirillum schaedleri ASF457</name>
    <dbReference type="NCBI Taxonomy" id="1379858"/>
    <lineage>
        <taxon>Bacteria</taxon>
        <taxon>Pseudomonadati</taxon>
        <taxon>Deferribacterota</taxon>
        <taxon>Deferribacteres</taxon>
        <taxon>Deferribacterales</taxon>
        <taxon>Mucispirillaceae</taxon>
        <taxon>Mucispirillum</taxon>
    </lineage>
</organism>
<evidence type="ECO:0000256" key="3">
    <source>
        <dbReference type="ARBA" id="ARBA00022448"/>
    </source>
</evidence>
<dbReference type="eggNOG" id="COG1338">
    <property type="taxonomic scope" value="Bacteria"/>
</dbReference>
<dbReference type="PANTHER" id="PTHR30587:SF0">
    <property type="entry name" value="FLAGELLAR BIOSYNTHETIC PROTEIN FLIP"/>
    <property type="match status" value="1"/>
</dbReference>
<proteinExistence type="inferred from homology"/>
<evidence type="ECO:0000256" key="2">
    <source>
        <dbReference type="ARBA" id="ARBA00021714"/>
    </source>
</evidence>
<dbReference type="EMBL" id="CP097562">
    <property type="protein sequence ID" value="USF23671.1"/>
    <property type="molecule type" value="Genomic_DNA"/>
</dbReference>
<dbReference type="AlphaFoldDB" id="V2RN84"/>
<dbReference type="GO" id="GO:0009425">
    <property type="term" value="C:bacterial-type flagellum basal body"/>
    <property type="evidence" value="ECO:0007669"/>
    <property type="project" value="UniProtKB-SubCell"/>
</dbReference>
<evidence type="ECO:0000313" key="14">
    <source>
        <dbReference type="Proteomes" id="UP000017429"/>
    </source>
</evidence>
<evidence type="ECO:0000256" key="6">
    <source>
        <dbReference type="ARBA" id="ARBA00022795"/>
    </source>
</evidence>
<keyword evidence="5 12" id="KW-0812">Transmembrane</keyword>
<feature type="transmembrane region" description="Helical" evidence="12">
    <location>
        <begin position="199"/>
        <end position="225"/>
    </location>
</feature>
<dbReference type="InterPro" id="IPR005838">
    <property type="entry name" value="T3SS_IM_P"/>
</dbReference>
<protein>
    <recommendedName>
        <fullName evidence="2 12">Flagellar biosynthetic protein FliP</fullName>
    </recommendedName>
</protein>
<keyword evidence="8 12" id="KW-1133">Transmembrane helix</keyword>
<reference evidence="13" key="3">
    <citation type="submission" date="2022-06" db="EMBL/GenBank/DDBJ databases">
        <title>Resources to Facilitate Use of the Altered Schaedler Flora (ASF) Mouse Model to Study Microbiome Function.</title>
        <authorList>
            <person name="Proctor A."/>
            <person name="Parvinroo S."/>
            <person name="Richie T."/>
            <person name="Jia X."/>
            <person name="Lee S.T.M."/>
            <person name="Karp P.D."/>
            <person name="Paley S."/>
            <person name="Kostic A.D."/>
            <person name="Pierre J.F."/>
            <person name="Wannemuehler M.J."/>
            <person name="Phillips G.J."/>
        </authorList>
    </citation>
    <scope>NUCLEOTIDE SEQUENCE</scope>
    <source>
        <strain evidence="13">ASF457</strain>
    </source>
</reference>
<keyword evidence="7 12" id="KW-0653">Protein transport</keyword>
<dbReference type="InterPro" id="IPR005837">
    <property type="entry name" value="FliP"/>
</dbReference>
<dbReference type="PANTHER" id="PTHR30587">
    <property type="entry name" value="FLAGELLAR BIOSYNTHETIC PROTEIN FLIP"/>
    <property type="match status" value="1"/>
</dbReference>
<dbReference type="Proteomes" id="UP000017429">
    <property type="component" value="Chromosome"/>
</dbReference>
<evidence type="ECO:0000256" key="8">
    <source>
        <dbReference type="ARBA" id="ARBA00022989"/>
    </source>
</evidence>